<keyword evidence="4" id="KW-0274">FAD</keyword>
<dbReference type="GO" id="GO:0046592">
    <property type="term" value="F:polyamine oxidase activity"/>
    <property type="evidence" value="ECO:0007669"/>
    <property type="project" value="TreeGrafter"/>
</dbReference>
<dbReference type="PANTHER" id="PTHR10742">
    <property type="entry name" value="FLAVIN MONOAMINE OXIDASE"/>
    <property type="match status" value="1"/>
</dbReference>
<dbReference type="PRINTS" id="PR00757">
    <property type="entry name" value="AMINEOXDASEF"/>
</dbReference>
<dbReference type="EMBL" id="JADBJN010000002">
    <property type="protein sequence ID" value="KAG5677755.1"/>
    <property type="molecule type" value="Genomic_DNA"/>
</dbReference>
<feature type="binding site" evidence="3">
    <location>
        <begin position="35"/>
        <end position="36"/>
    </location>
    <ligand>
        <name>FAD</name>
        <dbReference type="ChEBI" id="CHEBI:57692"/>
    </ligand>
</feature>
<dbReference type="InterPro" id="IPR001613">
    <property type="entry name" value="Flavin_amine_oxidase"/>
</dbReference>
<dbReference type="OrthoDB" id="5046242at2759"/>
<dbReference type="GO" id="GO:0008131">
    <property type="term" value="F:primary methylamine oxidase activity"/>
    <property type="evidence" value="ECO:0007669"/>
    <property type="project" value="UniProtKB-ARBA"/>
</dbReference>
<comment type="caution">
    <text evidence="6">The sequence shown here is derived from an EMBL/GenBank/DDBJ whole genome shotgun (WGS) entry which is preliminary data.</text>
</comment>
<name>A0A9J6C7G6_POLVA</name>
<protein>
    <recommendedName>
        <fullName evidence="4">Amine oxidase</fullName>
        <ecNumber evidence="4">1.4.3.-</ecNumber>
    </recommendedName>
</protein>
<comment type="cofactor">
    <cofactor evidence="1 4">
        <name>FAD</name>
        <dbReference type="ChEBI" id="CHEBI:57692"/>
    </cofactor>
</comment>
<reference evidence="6" key="1">
    <citation type="submission" date="2021-03" db="EMBL/GenBank/DDBJ databases">
        <title>Chromosome level genome of the anhydrobiotic midge Polypedilum vanderplanki.</title>
        <authorList>
            <person name="Yoshida Y."/>
            <person name="Kikawada T."/>
            <person name="Gusev O."/>
        </authorList>
    </citation>
    <scope>NUCLEOTIDE SEQUENCE</scope>
    <source>
        <strain evidence="6">NIAS01</strain>
        <tissue evidence="6">Whole body or cell culture</tissue>
    </source>
</reference>
<dbReference type="SUPFAM" id="SSF54373">
    <property type="entry name" value="FAD-linked reductases, C-terminal domain"/>
    <property type="match status" value="1"/>
</dbReference>
<gene>
    <name evidence="6" type="ORF">PVAND_007486</name>
</gene>
<keyword evidence="4" id="KW-0285">Flavoprotein</keyword>
<dbReference type="PANTHER" id="PTHR10742:SF398">
    <property type="entry name" value="AMINE OXIDASE DOMAIN-CONTAINING PROTEIN-RELATED"/>
    <property type="match status" value="1"/>
</dbReference>
<dbReference type="EC" id="1.4.3.-" evidence="4"/>
<feature type="binding site" evidence="3">
    <location>
        <position position="227"/>
    </location>
    <ligand>
        <name>FAD</name>
        <dbReference type="ChEBI" id="CHEBI:57692"/>
    </ligand>
</feature>
<dbReference type="AlphaFoldDB" id="A0A9J6C7G6"/>
<dbReference type="InterPro" id="IPR002937">
    <property type="entry name" value="Amino_oxidase"/>
</dbReference>
<keyword evidence="7" id="KW-1185">Reference proteome</keyword>
<proteinExistence type="inferred from homology"/>
<evidence type="ECO:0000256" key="2">
    <source>
        <dbReference type="ARBA" id="ARBA00023002"/>
    </source>
</evidence>
<dbReference type="Gene3D" id="3.50.50.60">
    <property type="entry name" value="FAD/NAD(P)-binding domain"/>
    <property type="match status" value="1"/>
</dbReference>
<sequence>MLNNKSILIIGAGISGITAAVSLIKSQFTNVIILEAENRIGGRIETVSFANGFIDLGAQWCQGEKGNSVYELCKNEFKFGTTGWLNGTGFVPVASSGEIDVEKILRLEELRQEILLKYDEMKKSKVSIGEFFEEKFYDALKTSQFQDIDEKLADMFLGFWQREFNSLFASTNWYDVSSKLYPILETCEGQQDLTWRQYGFKTLFDIIQKDLPKSIKLEEKILLNKKVTKINWSNEKVIVQTEDNSVYSADNIIITIPLGYLQAHHMNIFYPKLPDSKIKAIECIKVGTLGKVFLEFEECFWNRDNDDFVMYAFLWTKEDLEQIIDTDKEWLTHILGFIKVDSHPNLLEGLLSGDKMREFETYSNDKIISDCMWMLEKFLKRSLPRPIAMRRTKWLTRENFLGSYTYLSMKSADENITSDDLATSIKSKNNKPVLLFSGEATHKRYQGYVHGALDSGKRAAQEIIDFYSSKSKL</sequence>
<dbReference type="InterPro" id="IPR050281">
    <property type="entry name" value="Flavin_monoamine_oxidase"/>
</dbReference>
<evidence type="ECO:0000313" key="6">
    <source>
        <dbReference type="EMBL" id="KAG5677755.1"/>
    </source>
</evidence>
<evidence type="ECO:0000313" key="7">
    <source>
        <dbReference type="Proteomes" id="UP001107558"/>
    </source>
</evidence>
<feature type="domain" description="Amine oxidase" evidence="5">
    <location>
        <begin position="14"/>
        <end position="464"/>
    </location>
</feature>
<dbReference type="Pfam" id="PF01593">
    <property type="entry name" value="Amino_oxidase"/>
    <property type="match status" value="1"/>
</dbReference>
<evidence type="ECO:0000256" key="3">
    <source>
        <dbReference type="PIRSR" id="PIRSR601613-1"/>
    </source>
</evidence>
<organism evidence="6 7">
    <name type="scientific">Polypedilum vanderplanki</name>
    <name type="common">Sleeping chironomid midge</name>
    <dbReference type="NCBI Taxonomy" id="319348"/>
    <lineage>
        <taxon>Eukaryota</taxon>
        <taxon>Metazoa</taxon>
        <taxon>Ecdysozoa</taxon>
        <taxon>Arthropoda</taxon>
        <taxon>Hexapoda</taxon>
        <taxon>Insecta</taxon>
        <taxon>Pterygota</taxon>
        <taxon>Neoptera</taxon>
        <taxon>Endopterygota</taxon>
        <taxon>Diptera</taxon>
        <taxon>Nematocera</taxon>
        <taxon>Chironomoidea</taxon>
        <taxon>Chironomidae</taxon>
        <taxon>Chironominae</taxon>
        <taxon>Polypedilum</taxon>
        <taxon>Polypedilum</taxon>
    </lineage>
</organism>
<comment type="similarity">
    <text evidence="4">Belongs to the flavin monoamine oxidase family.</text>
</comment>
<feature type="binding site" evidence="3">
    <location>
        <position position="15"/>
    </location>
    <ligand>
        <name>FAD</name>
        <dbReference type="ChEBI" id="CHEBI:57692"/>
    </ligand>
</feature>
<dbReference type="InterPro" id="IPR036188">
    <property type="entry name" value="FAD/NAD-bd_sf"/>
</dbReference>
<evidence type="ECO:0000256" key="1">
    <source>
        <dbReference type="ARBA" id="ARBA00001974"/>
    </source>
</evidence>
<dbReference type="Proteomes" id="UP001107558">
    <property type="component" value="Chromosome 2"/>
</dbReference>
<accession>A0A9J6C7G6</accession>
<dbReference type="Gene3D" id="3.90.660.10">
    <property type="match status" value="1"/>
</dbReference>
<keyword evidence="2 4" id="KW-0560">Oxidoreductase</keyword>
<evidence type="ECO:0000259" key="5">
    <source>
        <dbReference type="Pfam" id="PF01593"/>
    </source>
</evidence>
<evidence type="ECO:0000256" key="4">
    <source>
        <dbReference type="RuleBase" id="RU362067"/>
    </source>
</evidence>
<dbReference type="SUPFAM" id="SSF51905">
    <property type="entry name" value="FAD/NAD(P)-binding domain"/>
    <property type="match status" value="1"/>
</dbReference>